<dbReference type="EMBL" id="ML143455">
    <property type="protein sequence ID" value="TBU25778.1"/>
    <property type="molecule type" value="Genomic_DNA"/>
</dbReference>
<evidence type="ECO:0000256" key="1">
    <source>
        <dbReference type="SAM" id="MobiDB-lite"/>
    </source>
</evidence>
<feature type="compositionally biased region" description="Low complexity" evidence="1">
    <location>
        <begin position="33"/>
        <end position="42"/>
    </location>
</feature>
<proteinExistence type="predicted"/>
<dbReference type="Proteomes" id="UP000292957">
    <property type="component" value="Unassembled WGS sequence"/>
</dbReference>
<organism evidence="2">
    <name type="scientific">Dichomitus squalens</name>
    <dbReference type="NCBI Taxonomy" id="114155"/>
    <lineage>
        <taxon>Eukaryota</taxon>
        <taxon>Fungi</taxon>
        <taxon>Dikarya</taxon>
        <taxon>Basidiomycota</taxon>
        <taxon>Agaricomycotina</taxon>
        <taxon>Agaricomycetes</taxon>
        <taxon>Polyporales</taxon>
        <taxon>Polyporaceae</taxon>
        <taxon>Dichomitus</taxon>
    </lineage>
</organism>
<sequence>MIARRSARVPPAGSAASLERRGRRGSGDGGAGAADRASVADGLFSQDGARGRAPGDPPLASERDDTHPSTFCSSRAERAVGGGASRRETRVDDVLRTYNGPREGARYGTLTPVGVMKEQEHTRFGGLEHRLGTKERVLRPGASTTYVGHAREEQQGPEEGTRGPSAAPDLTRADGSAKKVLRYQ</sequence>
<name>A0A4Q9MGT0_9APHY</name>
<dbReference type="AlphaFoldDB" id="A0A4Q9MGT0"/>
<reference evidence="2" key="1">
    <citation type="submission" date="2019-01" db="EMBL/GenBank/DDBJ databases">
        <title>Draft genome sequences of three monokaryotic isolates of the white-rot basidiomycete fungus Dichomitus squalens.</title>
        <authorList>
            <consortium name="DOE Joint Genome Institute"/>
            <person name="Lopez S.C."/>
            <person name="Andreopoulos B."/>
            <person name="Pangilinan J."/>
            <person name="Lipzen A."/>
            <person name="Riley R."/>
            <person name="Ahrendt S."/>
            <person name="Ng V."/>
            <person name="Barry K."/>
            <person name="Daum C."/>
            <person name="Grigoriev I.V."/>
            <person name="Hilden K.S."/>
            <person name="Makela M.R."/>
            <person name="de Vries R.P."/>
        </authorList>
    </citation>
    <scope>NUCLEOTIDE SEQUENCE [LARGE SCALE GENOMIC DNA]</scope>
    <source>
        <strain evidence="2">OM18370.1</strain>
    </source>
</reference>
<feature type="region of interest" description="Disordered" evidence="1">
    <location>
        <begin position="139"/>
        <end position="184"/>
    </location>
</feature>
<feature type="compositionally biased region" description="Basic and acidic residues" evidence="1">
    <location>
        <begin position="85"/>
        <end position="95"/>
    </location>
</feature>
<gene>
    <name evidence="2" type="ORF">BD311DRAFT_740969</name>
</gene>
<accession>A0A4Q9MGT0</accession>
<feature type="region of interest" description="Disordered" evidence="1">
    <location>
        <begin position="1"/>
        <end position="110"/>
    </location>
</feature>
<evidence type="ECO:0000313" key="2">
    <source>
        <dbReference type="EMBL" id="TBU25778.1"/>
    </source>
</evidence>
<protein>
    <submittedName>
        <fullName evidence="2">Uncharacterized protein</fullName>
    </submittedName>
</protein>